<sequence>MHCQLRWTSRNGALRGERHIFDAYEDAMTEVASAVPRLDQGDVLELTSNGKVMLSLRCEKAPARTDA</sequence>
<accession>A0ABR7RQI7</accession>
<dbReference type="Proteomes" id="UP000626026">
    <property type="component" value="Unassembled WGS sequence"/>
</dbReference>
<protein>
    <recommendedName>
        <fullName evidence="3">DUF306 domain-containing protein</fullName>
    </recommendedName>
</protein>
<keyword evidence="2" id="KW-1185">Reference proteome</keyword>
<dbReference type="RefSeq" id="WP_187785577.1">
    <property type="nucleotide sequence ID" value="NZ_JACTVA010000032.1"/>
</dbReference>
<gene>
    <name evidence="1" type="ORF">IBL26_16355</name>
</gene>
<evidence type="ECO:0008006" key="3">
    <source>
        <dbReference type="Google" id="ProtNLM"/>
    </source>
</evidence>
<proteinExistence type="predicted"/>
<dbReference type="EMBL" id="JACTVA010000032">
    <property type="protein sequence ID" value="MBC9208420.1"/>
    <property type="molecule type" value="Genomic_DNA"/>
</dbReference>
<organism evidence="1 2">
    <name type="scientific">Teichococcus aerophilus</name>
    <dbReference type="NCBI Taxonomy" id="1224513"/>
    <lineage>
        <taxon>Bacteria</taxon>
        <taxon>Pseudomonadati</taxon>
        <taxon>Pseudomonadota</taxon>
        <taxon>Alphaproteobacteria</taxon>
        <taxon>Acetobacterales</taxon>
        <taxon>Roseomonadaceae</taxon>
        <taxon>Roseomonas</taxon>
    </lineage>
</organism>
<name>A0ABR7RQI7_9PROT</name>
<reference evidence="1 2" key="1">
    <citation type="journal article" date="2013" name="Int. J. Syst. Evol. Microbiol.">
        <title>Roseomonas aerophila sp. nov., isolated from air.</title>
        <authorList>
            <person name="Kim S.J."/>
            <person name="Weon H.Y."/>
            <person name="Ahn J.H."/>
            <person name="Hong S.B."/>
            <person name="Seok S.J."/>
            <person name="Whang K.S."/>
            <person name="Kwon S.W."/>
        </authorList>
    </citation>
    <scope>NUCLEOTIDE SEQUENCE [LARGE SCALE GENOMIC DNA]</scope>
    <source>
        <strain evidence="1 2">NBRC 108923</strain>
    </source>
</reference>
<evidence type="ECO:0000313" key="1">
    <source>
        <dbReference type="EMBL" id="MBC9208420.1"/>
    </source>
</evidence>
<comment type="caution">
    <text evidence="1">The sequence shown here is derived from an EMBL/GenBank/DDBJ whole genome shotgun (WGS) entry which is preliminary data.</text>
</comment>
<evidence type="ECO:0000313" key="2">
    <source>
        <dbReference type="Proteomes" id="UP000626026"/>
    </source>
</evidence>